<dbReference type="Gene3D" id="3.10.450.50">
    <property type="match status" value="1"/>
</dbReference>
<dbReference type="EMBL" id="CAKLPX010000001">
    <property type="protein sequence ID" value="CAH0990532.1"/>
    <property type="molecule type" value="Genomic_DNA"/>
</dbReference>
<dbReference type="InterPro" id="IPR004027">
    <property type="entry name" value="SEC_C_motif"/>
</dbReference>
<dbReference type="PANTHER" id="PTHR33747:SF1">
    <property type="entry name" value="ADENYLATE CYCLASE-ASSOCIATED CAP C-TERMINAL DOMAIN-CONTAINING PROTEIN"/>
    <property type="match status" value="1"/>
</dbReference>
<protein>
    <recommendedName>
        <fullName evidence="3">YecA family protein</fullName>
    </recommendedName>
</protein>
<comment type="caution">
    <text evidence="1">The sequence shown here is derived from an EMBL/GenBank/DDBJ whole genome shotgun (WGS) entry which is preliminary data.</text>
</comment>
<dbReference type="InterPro" id="IPR036255">
    <property type="entry name" value="YgfB-like_sf"/>
</dbReference>
<sequence length="241" mass="27091">MSLIRPSEPLERLAKFLSSKQCHEHSMNIEQLDGYLRAVASAPVRLGRSFYSELIFAGKTPRCRDEAQKQQLAEDLEALLDFHRLQVAASECDVLFHSRYTTDKAKRIDAEQWCRGFMQGYIVVEKEWEELLDGCTDEGADAFEAVLDNALECISVVADAGFAEQQGVTEQQIANQFINLPAQLQYLATLGQALSRWMMTHRPEVQQRFSEEAEPATSTKVVGRNESCPCGSGKKYKKCCG</sequence>
<evidence type="ECO:0000313" key="2">
    <source>
        <dbReference type="Proteomes" id="UP000838100"/>
    </source>
</evidence>
<name>A0ABM9ABF1_9GAMM</name>
<dbReference type="Pfam" id="PF02810">
    <property type="entry name" value="SEC-C"/>
    <property type="match status" value="1"/>
</dbReference>
<gene>
    <name evidence="1" type="ORF">SIN8267_00624</name>
</gene>
<dbReference type="PANTHER" id="PTHR33747">
    <property type="entry name" value="UPF0225 PROTEIN SCO1677"/>
    <property type="match status" value="1"/>
</dbReference>
<dbReference type="SUPFAM" id="SSF101327">
    <property type="entry name" value="YgfB-like"/>
    <property type="match status" value="1"/>
</dbReference>
<proteinExistence type="predicted"/>
<dbReference type="Pfam" id="PF03695">
    <property type="entry name" value="UPF0149"/>
    <property type="match status" value="1"/>
</dbReference>
<dbReference type="SUPFAM" id="SSF103642">
    <property type="entry name" value="Sec-C motif"/>
    <property type="match status" value="1"/>
</dbReference>
<dbReference type="InterPro" id="IPR011978">
    <property type="entry name" value="YgfB-like"/>
</dbReference>
<evidence type="ECO:0008006" key="3">
    <source>
        <dbReference type="Google" id="ProtNLM"/>
    </source>
</evidence>
<organism evidence="1 2">
    <name type="scientific">Sinobacterium norvegicum</name>
    <dbReference type="NCBI Taxonomy" id="1641715"/>
    <lineage>
        <taxon>Bacteria</taxon>
        <taxon>Pseudomonadati</taxon>
        <taxon>Pseudomonadota</taxon>
        <taxon>Gammaproteobacteria</taxon>
        <taxon>Cellvibrionales</taxon>
        <taxon>Spongiibacteraceae</taxon>
        <taxon>Sinobacterium</taxon>
    </lineage>
</organism>
<dbReference type="NCBIfam" id="TIGR02292">
    <property type="entry name" value="ygfB_yecA"/>
    <property type="match status" value="1"/>
</dbReference>
<keyword evidence="2" id="KW-1185">Reference proteome</keyword>
<accession>A0ABM9ABF1</accession>
<dbReference type="Proteomes" id="UP000838100">
    <property type="component" value="Unassembled WGS sequence"/>
</dbReference>
<evidence type="ECO:0000313" key="1">
    <source>
        <dbReference type="EMBL" id="CAH0990532.1"/>
    </source>
</evidence>
<reference evidence="1" key="1">
    <citation type="submission" date="2021-12" db="EMBL/GenBank/DDBJ databases">
        <authorList>
            <person name="Rodrigo-Torres L."/>
            <person name="Arahal R. D."/>
            <person name="Lucena T."/>
        </authorList>
    </citation>
    <scope>NUCLEOTIDE SEQUENCE</scope>
    <source>
        <strain evidence="1">CECT 8267</strain>
    </source>
</reference>
<dbReference type="RefSeq" id="WP_237443214.1">
    <property type="nucleotide sequence ID" value="NZ_CAKLPX010000001.1"/>
</dbReference>